<sequence length="68" mass="7428">MSYTVRVLPNGDGLWLVTGYDPEPFTVSLAETFDEALEDATRFCNKSGYSFGEPAHVVAFPDIGRAAQ</sequence>
<evidence type="ECO:0008006" key="3">
    <source>
        <dbReference type="Google" id="ProtNLM"/>
    </source>
</evidence>
<proteinExistence type="predicted"/>
<keyword evidence="2" id="KW-1185">Reference proteome</keyword>
<organism evidence="1 2">
    <name type="scientific">Tropicimonas isoalkanivorans</name>
    <dbReference type="NCBI Taxonomy" id="441112"/>
    <lineage>
        <taxon>Bacteria</taxon>
        <taxon>Pseudomonadati</taxon>
        <taxon>Pseudomonadota</taxon>
        <taxon>Alphaproteobacteria</taxon>
        <taxon>Rhodobacterales</taxon>
        <taxon>Roseobacteraceae</taxon>
        <taxon>Tropicimonas</taxon>
    </lineage>
</organism>
<name>A0A1I1M3T1_9RHOB</name>
<dbReference type="EMBL" id="FOLG01000009">
    <property type="protein sequence ID" value="SFC77858.1"/>
    <property type="molecule type" value="Genomic_DNA"/>
</dbReference>
<dbReference type="Proteomes" id="UP000198728">
    <property type="component" value="Unassembled WGS sequence"/>
</dbReference>
<reference evidence="1 2" key="1">
    <citation type="submission" date="2016-10" db="EMBL/GenBank/DDBJ databases">
        <authorList>
            <person name="de Groot N.N."/>
        </authorList>
    </citation>
    <scope>NUCLEOTIDE SEQUENCE [LARGE SCALE GENOMIC DNA]</scope>
    <source>
        <strain evidence="1 2">DSM 19548</strain>
    </source>
</reference>
<dbReference type="RefSeq" id="WP_093361448.1">
    <property type="nucleotide sequence ID" value="NZ_FOLG01000009.1"/>
</dbReference>
<gene>
    <name evidence="1" type="ORF">SAMN04488094_10965</name>
</gene>
<evidence type="ECO:0000313" key="2">
    <source>
        <dbReference type="Proteomes" id="UP000198728"/>
    </source>
</evidence>
<accession>A0A1I1M3T1</accession>
<protein>
    <recommendedName>
        <fullName evidence="3">DUF2188 domain-containing protein</fullName>
    </recommendedName>
</protein>
<evidence type="ECO:0000313" key="1">
    <source>
        <dbReference type="EMBL" id="SFC77858.1"/>
    </source>
</evidence>
<dbReference type="STRING" id="441112.SAMN04488094_10965"/>
<dbReference type="AlphaFoldDB" id="A0A1I1M3T1"/>